<evidence type="ECO:0000313" key="3">
    <source>
        <dbReference type="Proteomes" id="UP000076798"/>
    </source>
</evidence>
<dbReference type="AlphaFoldDB" id="A0A165WPW6"/>
<proteinExistence type="predicted"/>
<evidence type="ECO:0000256" key="1">
    <source>
        <dbReference type="SAM" id="MobiDB-lite"/>
    </source>
</evidence>
<feature type="compositionally biased region" description="Polar residues" evidence="1">
    <location>
        <begin position="103"/>
        <end position="112"/>
    </location>
</feature>
<sequence>MIPQVPSSSQYESSIWLLNIDIFFLNSNLARALKISREKKKKSKGVLKASEPRPNRTGRFEDRTLRSVQVRALEGGPNRSSVRGSGSRGQGPNRTELRHHYNKQPQRASSSPLLCDTPLLSGPVGSRLRHIHHSQLATYNIQPCFSPRPLIPERGSNRIPSLIKYLWQQPLATTSLVLVVARLRYE</sequence>
<keyword evidence="3" id="KW-1185">Reference proteome</keyword>
<organism evidence="2 3">
    <name type="scientific">Sistotremastrum suecicum HHB10207 ss-3</name>
    <dbReference type="NCBI Taxonomy" id="1314776"/>
    <lineage>
        <taxon>Eukaryota</taxon>
        <taxon>Fungi</taxon>
        <taxon>Dikarya</taxon>
        <taxon>Basidiomycota</taxon>
        <taxon>Agaricomycotina</taxon>
        <taxon>Agaricomycetes</taxon>
        <taxon>Sistotremastrales</taxon>
        <taxon>Sistotremastraceae</taxon>
        <taxon>Sistotremastrum</taxon>
    </lineage>
</organism>
<dbReference type="EMBL" id="KV428600">
    <property type="protein sequence ID" value="KZT31405.1"/>
    <property type="molecule type" value="Genomic_DNA"/>
</dbReference>
<name>A0A165WPW6_9AGAM</name>
<protein>
    <submittedName>
        <fullName evidence="2">Uncharacterized protein</fullName>
    </submittedName>
</protein>
<accession>A0A165WPW6</accession>
<evidence type="ECO:0000313" key="2">
    <source>
        <dbReference type="EMBL" id="KZT31405.1"/>
    </source>
</evidence>
<feature type="region of interest" description="Disordered" evidence="1">
    <location>
        <begin position="37"/>
        <end position="115"/>
    </location>
</feature>
<feature type="compositionally biased region" description="Basic and acidic residues" evidence="1">
    <location>
        <begin position="50"/>
        <end position="65"/>
    </location>
</feature>
<gene>
    <name evidence="2" type="ORF">SISSUDRAFT_735744</name>
</gene>
<feature type="compositionally biased region" description="Low complexity" evidence="1">
    <location>
        <begin position="75"/>
        <end position="85"/>
    </location>
</feature>
<reference evidence="2 3" key="1">
    <citation type="journal article" date="2016" name="Mol. Biol. Evol.">
        <title>Comparative Genomics of Early-Diverging Mushroom-Forming Fungi Provides Insights into the Origins of Lignocellulose Decay Capabilities.</title>
        <authorList>
            <person name="Nagy L.G."/>
            <person name="Riley R."/>
            <person name="Tritt A."/>
            <person name="Adam C."/>
            <person name="Daum C."/>
            <person name="Floudas D."/>
            <person name="Sun H."/>
            <person name="Yadav J.S."/>
            <person name="Pangilinan J."/>
            <person name="Larsson K.H."/>
            <person name="Matsuura K."/>
            <person name="Barry K."/>
            <person name="Labutti K."/>
            <person name="Kuo R."/>
            <person name="Ohm R.A."/>
            <person name="Bhattacharya S.S."/>
            <person name="Shirouzu T."/>
            <person name="Yoshinaga Y."/>
            <person name="Martin F.M."/>
            <person name="Grigoriev I.V."/>
            <person name="Hibbett D.S."/>
        </authorList>
    </citation>
    <scope>NUCLEOTIDE SEQUENCE [LARGE SCALE GENOMIC DNA]</scope>
    <source>
        <strain evidence="2 3">HHB10207 ss-3</strain>
    </source>
</reference>
<dbReference type="Proteomes" id="UP000076798">
    <property type="component" value="Unassembled WGS sequence"/>
</dbReference>